<feature type="transmembrane region" description="Helical" evidence="1">
    <location>
        <begin position="14"/>
        <end position="39"/>
    </location>
</feature>
<feature type="transmembrane region" description="Helical" evidence="1">
    <location>
        <begin position="46"/>
        <end position="64"/>
    </location>
</feature>
<evidence type="ECO:0000256" key="1">
    <source>
        <dbReference type="SAM" id="Phobius"/>
    </source>
</evidence>
<dbReference type="OrthoDB" id="6112741at2"/>
<feature type="transmembrane region" description="Helical" evidence="1">
    <location>
        <begin position="210"/>
        <end position="227"/>
    </location>
</feature>
<evidence type="ECO:0000313" key="3">
    <source>
        <dbReference type="Proteomes" id="UP000250744"/>
    </source>
</evidence>
<feature type="transmembrane region" description="Helical" evidence="1">
    <location>
        <begin position="148"/>
        <end position="167"/>
    </location>
</feature>
<reference evidence="2 3" key="1">
    <citation type="submission" date="2018-06" db="EMBL/GenBank/DDBJ databases">
        <title>Nitrincola tibetense sp. nov., isolated from Lake XuguoCo on Tibetan Plateau.</title>
        <authorList>
            <person name="Xing P."/>
        </authorList>
    </citation>
    <scope>NUCLEOTIDE SEQUENCE [LARGE SCALE GENOMIC DNA]</scope>
    <source>
        <strain evidence="3">xg18</strain>
    </source>
</reference>
<gene>
    <name evidence="2" type="ORF">DN062_04015</name>
</gene>
<dbReference type="AlphaFoldDB" id="A0A364NQN8"/>
<feature type="transmembrane region" description="Helical" evidence="1">
    <location>
        <begin position="173"/>
        <end position="189"/>
    </location>
</feature>
<feature type="transmembrane region" description="Helical" evidence="1">
    <location>
        <begin position="347"/>
        <end position="366"/>
    </location>
</feature>
<comment type="caution">
    <text evidence="2">The sequence shown here is derived from an EMBL/GenBank/DDBJ whole genome shotgun (WGS) entry which is preliminary data.</text>
</comment>
<feature type="transmembrane region" description="Helical" evidence="1">
    <location>
        <begin position="270"/>
        <end position="296"/>
    </location>
</feature>
<dbReference type="RefSeq" id="WP_112157745.1">
    <property type="nucleotide sequence ID" value="NZ_QKRX01000002.1"/>
</dbReference>
<sequence>MASSLEVKSATSSILLLCITAYFTFDILWVWLFVLLIVLPVLSSRFPAIGYLFGASLLLTPFVIMRFDTSVYLLLFSIGVAIYGGFLIKSTHAQITHRQDSASSTPQNATRIAEQTDQTPLFDQIKQRQQEPLQTPFRKSLFESLVRALDGITLVAVGLVSIPTFLALCYFGLKWPIILGLITFAVYLWRVTRYPDTLAIKNPWDLRWHGLVLCMCCLLWVLLINLVPQHTLLSFNSTLPAILASSAWFEYGSLLSTYLNQIITMLTTGIFLAMLSILPTALCLLLLGWLFIRAYLGLSGDIQQRFDIMRWPFAASILILIMIWPNLETAHAYLFDWMLNYEIQLTYLVELFIIGFLPWRVWTIIFKSQRQMLEFQRT</sequence>
<keyword evidence="3" id="KW-1185">Reference proteome</keyword>
<keyword evidence="1" id="KW-0472">Membrane</keyword>
<protein>
    <submittedName>
        <fullName evidence="2">Uncharacterized protein</fullName>
    </submittedName>
</protein>
<evidence type="ECO:0000313" key="2">
    <source>
        <dbReference type="EMBL" id="RAU19429.1"/>
    </source>
</evidence>
<dbReference type="Proteomes" id="UP000250744">
    <property type="component" value="Unassembled WGS sequence"/>
</dbReference>
<name>A0A364NQN8_9GAMM</name>
<feature type="transmembrane region" description="Helical" evidence="1">
    <location>
        <begin position="70"/>
        <end position="88"/>
    </location>
</feature>
<proteinExistence type="predicted"/>
<keyword evidence="1" id="KW-1133">Transmembrane helix</keyword>
<dbReference type="EMBL" id="QKRX01000002">
    <property type="protein sequence ID" value="RAU19429.1"/>
    <property type="molecule type" value="Genomic_DNA"/>
</dbReference>
<organism evidence="2 3">
    <name type="scientific">Nitrincola tibetensis</name>
    <dbReference type="NCBI Taxonomy" id="2219697"/>
    <lineage>
        <taxon>Bacteria</taxon>
        <taxon>Pseudomonadati</taxon>
        <taxon>Pseudomonadota</taxon>
        <taxon>Gammaproteobacteria</taxon>
        <taxon>Oceanospirillales</taxon>
        <taxon>Oceanospirillaceae</taxon>
        <taxon>Nitrincola</taxon>
    </lineage>
</organism>
<accession>A0A364NQN8</accession>
<keyword evidence="1" id="KW-0812">Transmembrane</keyword>
<feature type="transmembrane region" description="Helical" evidence="1">
    <location>
        <begin position="308"/>
        <end position="327"/>
    </location>
</feature>